<name>A0ABR2TUG5_9ROSI</name>
<keyword evidence="2" id="KW-1185">Reference proteome</keyword>
<evidence type="ECO:0000313" key="2">
    <source>
        <dbReference type="Proteomes" id="UP001396334"/>
    </source>
</evidence>
<dbReference type="Proteomes" id="UP001396334">
    <property type="component" value="Unassembled WGS sequence"/>
</dbReference>
<reference evidence="1 2" key="1">
    <citation type="journal article" date="2024" name="G3 (Bethesda)">
        <title>Genome assembly of Hibiscus sabdariffa L. provides insights into metabolisms of medicinal natural products.</title>
        <authorList>
            <person name="Kim T."/>
        </authorList>
    </citation>
    <scope>NUCLEOTIDE SEQUENCE [LARGE SCALE GENOMIC DNA]</scope>
    <source>
        <strain evidence="1">TK-2024</strain>
        <tissue evidence="1">Old leaves</tissue>
    </source>
</reference>
<evidence type="ECO:0000313" key="1">
    <source>
        <dbReference type="EMBL" id="KAK9041067.1"/>
    </source>
</evidence>
<gene>
    <name evidence="1" type="ORF">V6N11_016190</name>
</gene>
<organism evidence="1 2">
    <name type="scientific">Hibiscus sabdariffa</name>
    <name type="common">roselle</name>
    <dbReference type="NCBI Taxonomy" id="183260"/>
    <lineage>
        <taxon>Eukaryota</taxon>
        <taxon>Viridiplantae</taxon>
        <taxon>Streptophyta</taxon>
        <taxon>Embryophyta</taxon>
        <taxon>Tracheophyta</taxon>
        <taxon>Spermatophyta</taxon>
        <taxon>Magnoliopsida</taxon>
        <taxon>eudicotyledons</taxon>
        <taxon>Gunneridae</taxon>
        <taxon>Pentapetalae</taxon>
        <taxon>rosids</taxon>
        <taxon>malvids</taxon>
        <taxon>Malvales</taxon>
        <taxon>Malvaceae</taxon>
        <taxon>Malvoideae</taxon>
        <taxon>Hibiscus</taxon>
    </lineage>
</organism>
<accession>A0ABR2TUG5</accession>
<dbReference type="EMBL" id="JBBPBN010000004">
    <property type="protein sequence ID" value="KAK9041067.1"/>
    <property type="molecule type" value="Genomic_DNA"/>
</dbReference>
<comment type="caution">
    <text evidence="1">The sequence shown here is derived from an EMBL/GenBank/DDBJ whole genome shotgun (WGS) entry which is preliminary data.</text>
</comment>
<protein>
    <submittedName>
        <fullName evidence="1">Uncharacterized protein</fullName>
    </submittedName>
</protein>
<proteinExistence type="predicted"/>
<sequence>MTDIRTFLADSDPDYPLSRPCLLHTGAMQEIDYHCWLLSHCWLSCSSQQYCYWYLHQPQTSVAALLHTRWVGLRSPGPIFT</sequence>